<dbReference type="InterPro" id="IPR000863">
    <property type="entry name" value="Sulfotransferase_dom"/>
</dbReference>
<proteinExistence type="predicted"/>
<sequence length="332" mass="37586">MTKSIHNVREEPDTGGDRYTEGFQVFEQWQLQRYRNESHLSHPMRSLRLGWRYLTLEHYFGAVPPLRLWWRSRFGGQRALPDFTCVGALKSGTTDLAAYLMQHPSIVAPLTKEIGHGVPAAWGPYLPTEKEKSEVAARTGRALVGHFDPLLHDLPLIDNLHESSPEAKVVLVLRDPAQRAYSHYKWDLFLSGENGLRAMRYGESFAEYVALALDAFPGPLPPTMLPTMPMLAAGIYVNSARRWLDTYGRGNVHVVAAEDFFADVTKTVCGIHEFLGLPAIPPRPHAAVLNRNPLEFPPAEAESMARLRQFYRPHNELLFELLERDLGWNNPV</sequence>
<protein>
    <recommendedName>
        <fullName evidence="3">Sulfotransferase domain-containing protein</fullName>
    </recommendedName>
</protein>
<name>A0ABC9YZF9_9NOCA</name>
<dbReference type="InterPro" id="IPR037359">
    <property type="entry name" value="NST/OST"/>
</dbReference>
<dbReference type="AlphaFoldDB" id="A0ABC9YZF9"/>
<evidence type="ECO:0000256" key="2">
    <source>
        <dbReference type="ARBA" id="ARBA00023180"/>
    </source>
</evidence>
<dbReference type="Proteomes" id="UP000037179">
    <property type="component" value="Unassembled WGS sequence"/>
</dbReference>
<organism evidence="5 6">
    <name type="scientific">Nocardia seriolae</name>
    <dbReference type="NCBI Taxonomy" id="37332"/>
    <lineage>
        <taxon>Bacteria</taxon>
        <taxon>Bacillati</taxon>
        <taxon>Actinomycetota</taxon>
        <taxon>Actinomycetes</taxon>
        <taxon>Mycobacteriales</taxon>
        <taxon>Nocardiaceae</taxon>
        <taxon>Nocardia</taxon>
    </lineage>
</organism>
<dbReference type="Proteomes" id="UP000180166">
    <property type="component" value="Chromosome"/>
</dbReference>
<evidence type="ECO:0000259" key="3">
    <source>
        <dbReference type="Pfam" id="PF00685"/>
    </source>
</evidence>
<accession>A0ABC9YZF9</accession>
<dbReference type="PANTHER" id="PTHR10605">
    <property type="entry name" value="HEPARAN SULFATE SULFOTRANSFERASE"/>
    <property type="match status" value="1"/>
</dbReference>
<dbReference type="EMBL" id="CP017839">
    <property type="protein sequence ID" value="APB01637.1"/>
    <property type="molecule type" value="Genomic_DNA"/>
</dbReference>
<dbReference type="InterPro" id="IPR027417">
    <property type="entry name" value="P-loop_NTPase"/>
</dbReference>
<gene>
    <name evidence="4" type="ORF">NS506_07617</name>
    <name evidence="5" type="ORF">NSK11_contig00096-0002</name>
</gene>
<evidence type="ECO:0000313" key="5">
    <source>
        <dbReference type="EMBL" id="GAP30849.1"/>
    </source>
</evidence>
<keyword evidence="2" id="KW-0325">Glycoprotein</keyword>
<reference evidence="5 6" key="2">
    <citation type="journal article" date="2016" name="Genome Announc.">
        <title>Draft Genome Sequence of Erythromycin- and Oxytetracycline-Sensitive Nocardia seriolae Strain U-1 (NBRC 110359).</title>
        <authorList>
            <person name="Imajoh M."/>
            <person name="Sukeda M."/>
            <person name="Shimizu M."/>
            <person name="Yamane J."/>
            <person name="Ohnishi K."/>
            <person name="Oshima S."/>
        </authorList>
    </citation>
    <scope>NUCLEOTIDE SEQUENCE [LARGE SCALE GENOMIC DNA]</scope>
    <source>
        <strain evidence="5 6">U-1</strain>
    </source>
</reference>
<dbReference type="KEGG" id="nsr:NS506_07617"/>
<evidence type="ECO:0000313" key="7">
    <source>
        <dbReference type="Proteomes" id="UP000180166"/>
    </source>
</evidence>
<keyword evidence="1" id="KW-0808">Transferase</keyword>
<keyword evidence="6" id="KW-1185">Reference proteome</keyword>
<dbReference type="GeneID" id="93372447"/>
<reference evidence="6" key="1">
    <citation type="submission" date="2015-07" db="EMBL/GenBank/DDBJ databases">
        <title>Nocardia seriolae U-1 whole genome shotgun sequence.</title>
        <authorList>
            <person name="Imajoh M."/>
            <person name="Fukumoto Y."/>
            <person name="Sukeda M."/>
            <person name="Yamane J."/>
            <person name="Yamasaki K."/>
            <person name="Shimizu M."/>
            <person name="Ohnishi K."/>
            <person name="Oshima S."/>
        </authorList>
    </citation>
    <scope>NUCLEOTIDE SEQUENCE [LARGE SCALE GENOMIC DNA]</scope>
    <source>
        <strain evidence="6">U-1</strain>
    </source>
</reference>
<dbReference type="PANTHER" id="PTHR10605:SF56">
    <property type="entry name" value="BIFUNCTIONAL HEPARAN SULFATE N-DEACETYLASE_N-SULFOTRANSFERASE"/>
    <property type="match status" value="1"/>
</dbReference>
<evidence type="ECO:0000313" key="6">
    <source>
        <dbReference type="Proteomes" id="UP000037179"/>
    </source>
</evidence>
<evidence type="ECO:0000256" key="1">
    <source>
        <dbReference type="ARBA" id="ARBA00022679"/>
    </source>
</evidence>
<evidence type="ECO:0000313" key="4">
    <source>
        <dbReference type="EMBL" id="APB01637.1"/>
    </source>
</evidence>
<dbReference type="RefSeq" id="WP_033089484.1">
    <property type="nucleotide sequence ID" value="NZ_AP017900.1"/>
</dbReference>
<dbReference type="Pfam" id="PF00685">
    <property type="entry name" value="Sulfotransfer_1"/>
    <property type="match status" value="1"/>
</dbReference>
<dbReference type="Gene3D" id="3.40.50.300">
    <property type="entry name" value="P-loop containing nucleotide triphosphate hydrolases"/>
    <property type="match status" value="1"/>
</dbReference>
<dbReference type="SUPFAM" id="SSF52540">
    <property type="entry name" value="P-loop containing nucleoside triphosphate hydrolases"/>
    <property type="match status" value="1"/>
</dbReference>
<reference evidence="4 7" key="3">
    <citation type="submission" date="2016-10" db="EMBL/GenBank/DDBJ databases">
        <title>Genome sequence of Nocardia seriolae strain EM150506, isolated from Anguila japonica.</title>
        <authorList>
            <person name="Han H.-J."/>
        </authorList>
    </citation>
    <scope>NUCLEOTIDE SEQUENCE [LARGE SCALE GENOMIC DNA]</scope>
    <source>
        <strain evidence="4 7">EM150506</strain>
    </source>
</reference>
<dbReference type="GO" id="GO:0016740">
    <property type="term" value="F:transferase activity"/>
    <property type="evidence" value="ECO:0007669"/>
    <property type="project" value="UniProtKB-KW"/>
</dbReference>
<feature type="domain" description="Sulfotransferase" evidence="3">
    <location>
        <begin position="81"/>
        <end position="278"/>
    </location>
</feature>
<dbReference type="EMBL" id="BBYQ01000096">
    <property type="protein sequence ID" value="GAP30849.1"/>
    <property type="molecule type" value="Genomic_DNA"/>
</dbReference>